<proteinExistence type="predicted"/>
<feature type="transmembrane region" description="Helical" evidence="5">
    <location>
        <begin position="174"/>
        <end position="195"/>
    </location>
</feature>
<organism evidence="6 7">
    <name type="scientific">Parthenolecanium corni</name>
    <dbReference type="NCBI Taxonomy" id="536013"/>
    <lineage>
        <taxon>Eukaryota</taxon>
        <taxon>Metazoa</taxon>
        <taxon>Ecdysozoa</taxon>
        <taxon>Arthropoda</taxon>
        <taxon>Hexapoda</taxon>
        <taxon>Insecta</taxon>
        <taxon>Pterygota</taxon>
        <taxon>Neoptera</taxon>
        <taxon>Paraneoptera</taxon>
        <taxon>Hemiptera</taxon>
        <taxon>Sternorrhyncha</taxon>
        <taxon>Coccoidea</taxon>
        <taxon>Coccidae</taxon>
        <taxon>Parthenolecanium</taxon>
    </lineage>
</organism>
<feature type="transmembrane region" description="Helical" evidence="5">
    <location>
        <begin position="74"/>
        <end position="95"/>
    </location>
</feature>
<feature type="transmembrane region" description="Helical" evidence="5">
    <location>
        <begin position="452"/>
        <end position="481"/>
    </location>
</feature>
<evidence type="ECO:0000256" key="1">
    <source>
        <dbReference type="ARBA" id="ARBA00004370"/>
    </source>
</evidence>
<dbReference type="PANTHER" id="PTHR48021:SF1">
    <property type="entry name" value="GH07001P-RELATED"/>
    <property type="match status" value="1"/>
</dbReference>
<evidence type="ECO:0008006" key="8">
    <source>
        <dbReference type="Google" id="ProtNLM"/>
    </source>
</evidence>
<feature type="transmembrane region" description="Helical" evidence="5">
    <location>
        <begin position="138"/>
        <end position="154"/>
    </location>
</feature>
<feature type="transmembrane region" description="Helical" evidence="5">
    <location>
        <begin position="522"/>
        <end position="544"/>
    </location>
</feature>
<feature type="transmembrane region" description="Helical" evidence="5">
    <location>
        <begin position="276"/>
        <end position="296"/>
    </location>
</feature>
<dbReference type="InterPro" id="IPR005828">
    <property type="entry name" value="MFS_sugar_transport-like"/>
</dbReference>
<dbReference type="GO" id="GO:0016020">
    <property type="term" value="C:membrane"/>
    <property type="evidence" value="ECO:0007669"/>
    <property type="project" value="UniProtKB-SubCell"/>
</dbReference>
<keyword evidence="3 5" id="KW-1133">Transmembrane helix</keyword>
<evidence type="ECO:0000256" key="4">
    <source>
        <dbReference type="ARBA" id="ARBA00023136"/>
    </source>
</evidence>
<dbReference type="InterPro" id="IPR036259">
    <property type="entry name" value="MFS_trans_sf"/>
</dbReference>
<keyword evidence="4 5" id="KW-0472">Membrane</keyword>
<feature type="transmembrane region" description="Helical" evidence="5">
    <location>
        <begin position="429"/>
        <end position="446"/>
    </location>
</feature>
<dbReference type="InterPro" id="IPR050549">
    <property type="entry name" value="MFS_Trehalose_Transporter"/>
</dbReference>
<accession>A0AAN9TJR1</accession>
<feature type="transmembrane region" description="Helical" evidence="5">
    <location>
        <begin position="251"/>
        <end position="269"/>
    </location>
</feature>
<name>A0AAN9TJR1_9HEMI</name>
<reference evidence="6 7" key="1">
    <citation type="submission" date="2024-03" db="EMBL/GenBank/DDBJ databases">
        <title>Adaptation during the transition from Ophiocordyceps entomopathogen to insect associate is accompanied by gene loss and intensified selection.</title>
        <authorList>
            <person name="Ward C.M."/>
            <person name="Onetto C.A."/>
            <person name="Borneman A.R."/>
        </authorList>
    </citation>
    <scope>NUCLEOTIDE SEQUENCE [LARGE SCALE GENOMIC DNA]</scope>
    <source>
        <strain evidence="6">AWRI1</strain>
        <tissue evidence="6">Single Adult Female</tissue>
    </source>
</reference>
<protein>
    <recommendedName>
        <fullName evidence="8">Major facilitator superfamily (MFS) profile domain-containing protein</fullName>
    </recommendedName>
</protein>
<keyword evidence="2 5" id="KW-0812">Transmembrane</keyword>
<dbReference type="PANTHER" id="PTHR48021">
    <property type="match status" value="1"/>
</dbReference>
<dbReference type="AlphaFoldDB" id="A0AAN9TJR1"/>
<evidence type="ECO:0000256" key="2">
    <source>
        <dbReference type="ARBA" id="ARBA00022692"/>
    </source>
</evidence>
<dbReference type="Pfam" id="PF00083">
    <property type="entry name" value="Sugar_tr"/>
    <property type="match status" value="2"/>
</dbReference>
<dbReference type="Gene3D" id="1.20.1250.20">
    <property type="entry name" value="MFS general substrate transporter like domains"/>
    <property type="match status" value="2"/>
</dbReference>
<evidence type="ECO:0000313" key="6">
    <source>
        <dbReference type="EMBL" id="KAK7591295.1"/>
    </source>
</evidence>
<feature type="transmembrane region" description="Helical" evidence="5">
    <location>
        <begin position="115"/>
        <end position="133"/>
    </location>
</feature>
<evidence type="ECO:0000313" key="7">
    <source>
        <dbReference type="Proteomes" id="UP001367676"/>
    </source>
</evidence>
<comment type="subcellular location">
    <subcellularLocation>
        <location evidence="1">Membrane</location>
    </subcellularLocation>
</comment>
<sequence length="578" mass="65717">MGFMTTCFIPESKYWYAIHKDYENTRASILWFNEDQLPANTAKEIEEITEVKEDKKYNSGDFYAPAKYTGIEQFSYCILLIFLCTTCNSAVNLIFLPKFHEMSQTLGVLNVLEVKTASCLGMSVIALIVVGAFKRKTLATWICISLITLFLGLLTTDSSEEMNFTPPKWLEISIFLLFGAIMNSFMLPLATVLTVEIISKSNKRRRLAMLISEELIGFCTSRILVGIANGGRPTLVLYTSEVCHKDRRGQYTSFYTILTMMGILLTYTLQSYISISMVNAVTTIIAFLGIVSMYFIPETKYWYMLNNQPDKAQESALWYSPKEPIEKIKQDLSKIMENDEGSTSSFKELINNPLSLKLFGITTGLFILRTFCGREPLGVYPENVFQQLDTPYDPRMLTVEQPYLNLVAGICCSFVISKFNRRSLLTASVRSYIVIIILLMVCHSSVDFVNNYIPWIVILLFSMYTAFLSAFLFPLVTVIGCEVISKSSQHRNTLLNVSWTINNFIRACFTYSFPILLNNFDINVIFSIFLVANICILLLTRFCIMETANKELHSCIVDPVETKIDAYNLESGKNQIMP</sequence>
<dbReference type="Proteomes" id="UP001367676">
    <property type="component" value="Unassembled WGS sequence"/>
</dbReference>
<feature type="transmembrane region" description="Helical" evidence="5">
    <location>
        <begin position="493"/>
        <end position="516"/>
    </location>
</feature>
<comment type="caution">
    <text evidence="6">The sequence shown here is derived from an EMBL/GenBank/DDBJ whole genome shotgun (WGS) entry which is preliminary data.</text>
</comment>
<dbReference type="GO" id="GO:0022857">
    <property type="term" value="F:transmembrane transporter activity"/>
    <property type="evidence" value="ECO:0007669"/>
    <property type="project" value="InterPro"/>
</dbReference>
<dbReference type="SUPFAM" id="SSF103473">
    <property type="entry name" value="MFS general substrate transporter"/>
    <property type="match status" value="2"/>
</dbReference>
<evidence type="ECO:0000256" key="3">
    <source>
        <dbReference type="ARBA" id="ARBA00022989"/>
    </source>
</evidence>
<evidence type="ECO:0000256" key="5">
    <source>
        <dbReference type="SAM" id="Phobius"/>
    </source>
</evidence>
<keyword evidence="7" id="KW-1185">Reference proteome</keyword>
<dbReference type="EMBL" id="JBBCAQ010000022">
    <property type="protein sequence ID" value="KAK7591295.1"/>
    <property type="molecule type" value="Genomic_DNA"/>
</dbReference>
<gene>
    <name evidence="6" type="ORF">V9T40_002908</name>
</gene>